<dbReference type="Pfam" id="PF00724">
    <property type="entry name" value="Oxidored_FMN"/>
    <property type="match status" value="1"/>
</dbReference>
<dbReference type="PANTHER" id="PTHR22893:SF129">
    <property type="entry name" value="FLAVIN OXIDOREDUCTASE HXNT"/>
    <property type="match status" value="1"/>
</dbReference>
<dbReference type="VEuPathDB" id="FungiDB:F9C07_2284231"/>
<dbReference type="AlphaFoldDB" id="A0A7U2QT46"/>
<dbReference type="EMBL" id="CP044621">
    <property type="protein sequence ID" value="QRD83427.1"/>
    <property type="molecule type" value="Genomic_DNA"/>
</dbReference>
<evidence type="ECO:0000256" key="2">
    <source>
        <dbReference type="ARBA" id="ARBA00005979"/>
    </source>
</evidence>
<dbReference type="GO" id="GO:0010181">
    <property type="term" value="F:FMN binding"/>
    <property type="evidence" value="ECO:0007669"/>
    <property type="project" value="InterPro"/>
</dbReference>
<keyword evidence="6" id="KW-1185">Reference proteome</keyword>
<evidence type="ECO:0000259" key="4">
    <source>
        <dbReference type="Pfam" id="PF00724"/>
    </source>
</evidence>
<dbReference type="Proteomes" id="UP000596276">
    <property type="component" value="Chromosome 5"/>
</dbReference>
<reference evidence="6" key="1">
    <citation type="journal article" date="2021" name="G3 (Bethesda)">
        <title>Chromosome assembled and annotated genome sequence of Aspergillus flavus NRRL 3357.</title>
        <authorList>
            <person name="Skerker J.M."/>
            <person name="Pianalto K.M."/>
            <person name="Mondo S.J."/>
            <person name="Yang K."/>
            <person name="Arkin A.P."/>
            <person name="Keller N.P."/>
            <person name="Grigoriev I.V."/>
            <person name="Louise Glass N.L."/>
        </authorList>
    </citation>
    <scope>NUCLEOTIDE SEQUENCE [LARGE SCALE GENOMIC DNA]</scope>
    <source>
        <strain evidence="6">ATCC 200026 / FGSC A1120 / IAM 13836 / NRRL 3357 / JCM 12722 / SRRC 167</strain>
    </source>
</reference>
<keyword evidence="3" id="KW-0560">Oxidoreductase</keyword>
<evidence type="ECO:0000313" key="5">
    <source>
        <dbReference type="EMBL" id="QRD83427.1"/>
    </source>
</evidence>
<accession>A0A7U2QT46</accession>
<dbReference type="GO" id="GO:0016628">
    <property type="term" value="F:oxidoreductase activity, acting on the CH-CH group of donors, NAD or NADP as acceptor"/>
    <property type="evidence" value="ECO:0007669"/>
    <property type="project" value="UniProtKB-ARBA"/>
</dbReference>
<evidence type="ECO:0000256" key="1">
    <source>
        <dbReference type="ARBA" id="ARBA00001917"/>
    </source>
</evidence>
<dbReference type="InterPro" id="IPR001155">
    <property type="entry name" value="OxRdtase_FMN_N"/>
</dbReference>
<dbReference type="FunFam" id="3.20.20.70:FF:000059">
    <property type="entry name" value="N-ethylmaleimide reductase, FMN-linked"/>
    <property type="match status" value="1"/>
</dbReference>
<comment type="similarity">
    <text evidence="2">Belongs to the NADH:flavin oxidoreductase/NADH oxidase family.</text>
</comment>
<protein>
    <submittedName>
        <fullName evidence="5">Flavin oxidoreductase/12-oxophytodienoate reductase</fullName>
    </submittedName>
</protein>
<sequence>MVGVGQQLMYSQLTIQTEDGLSHCCPILRTSQSWERGVSIGYIAMVFLPSGKKPILTAINYFTMGSIDTVGPLFQTLRLGAVSLSHRVIQAPCTRMRSTKESDGVFVPNELNVEYYAQRASPGGLMLTEATPISRLAAGYPGVPGIFTPSQIAGWKKVTDAVHAKGAYIFCQLWHVGRATVPSFIEGKQALSASDIPITGKALDGSEYSATPPRPMTVEEIQKTVQEYAAAAKRAMEAGFDGVEIHGANGYLLDQFLHDNVNNRADDYGGSIEKRSRIVLEVLKAAAEAIGADRVGIRLSPYNYFQDTRDSNPNVHWLSLCSQIANLPAEVRPAYVHMIEPRFDEVLDEDAKIDSLSLERPSLDVFRPTLKKGGIAFLAAGSFNPQNAGPKLIDDGADAVVFGRWFISNPDLPRRLKEGLPLNPYDRSTFYGADPAEKGYTDYPFYSK</sequence>
<gene>
    <name evidence="5" type="ORF">F9C07_2284231</name>
</gene>
<evidence type="ECO:0000313" key="6">
    <source>
        <dbReference type="Proteomes" id="UP000596276"/>
    </source>
</evidence>
<dbReference type="SUPFAM" id="SSF51395">
    <property type="entry name" value="FMN-linked oxidoreductases"/>
    <property type="match status" value="1"/>
</dbReference>
<comment type="cofactor">
    <cofactor evidence="1">
        <name>FMN</name>
        <dbReference type="ChEBI" id="CHEBI:58210"/>
    </cofactor>
</comment>
<dbReference type="GO" id="GO:0003959">
    <property type="term" value="F:NADPH dehydrogenase activity"/>
    <property type="evidence" value="ECO:0007669"/>
    <property type="project" value="TreeGrafter"/>
</dbReference>
<dbReference type="InterPro" id="IPR045247">
    <property type="entry name" value="Oye-like"/>
</dbReference>
<organism evidence="5 6">
    <name type="scientific">Aspergillus flavus (strain ATCC 200026 / FGSC A1120 / IAM 13836 / NRRL 3357 / JCM 12722 / SRRC 167)</name>
    <dbReference type="NCBI Taxonomy" id="332952"/>
    <lineage>
        <taxon>Eukaryota</taxon>
        <taxon>Fungi</taxon>
        <taxon>Dikarya</taxon>
        <taxon>Ascomycota</taxon>
        <taxon>Pezizomycotina</taxon>
        <taxon>Eurotiomycetes</taxon>
        <taxon>Eurotiomycetidae</taxon>
        <taxon>Eurotiales</taxon>
        <taxon>Aspergillaceae</taxon>
        <taxon>Aspergillus</taxon>
        <taxon>Aspergillus subgen. Circumdati</taxon>
    </lineage>
</organism>
<dbReference type="GO" id="GO:0005829">
    <property type="term" value="C:cytosol"/>
    <property type="evidence" value="ECO:0007669"/>
    <property type="project" value="UniProtKB-ARBA"/>
</dbReference>
<proteinExistence type="inferred from homology"/>
<dbReference type="PANTHER" id="PTHR22893">
    <property type="entry name" value="NADH OXIDOREDUCTASE-RELATED"/>
    <property type="match status" value="1"/>
</dbReference>
<feature type="domain" description="NADH:flavin oxidoreductase/NADH oxidase N-terminal" evidence="4">
    <location>
        <begin position="73"/>
        <end position="423"/>
    </location>
</feature>
<dbReference type="VEuPathDB" id="FungiDB:AFLA_005416"/>
<evidence type="ECO:0000256" key="3">
    <source>
        <dbReference type="ARBA" id="ARBA00023002"/>
    </source>
</evidence>
<dbReference type="Gene3D" id="3.20.20.70">
    <property type="entry name" value="Aldolase class I"/>
    <property type="match status" value="1"/>
</dbReference>
<name>A0A7U2QT46_ASPFN</name>
<dbReference type="CDD" id="cd02933">
    <property type="entry name" value="OYE_like_FMN"/>
    <property type="match status" value="1"/>
</dbReference>
<dbReference type="InterPro" id="IPR013785">
    <property type="entry name" value="Aldolase_TIM"/>
</dbReference>